<protein>
    <submittedName>
        <fullName evidence="2">Tetratricopeptide repeat protein</fullName>
    </submittedName>
</protein>
<reference evidence="2" key="1">
    <citation type="submission" date="2021-01" db="EMBL/GenBank/DDBJ databases">
        <title>Fulvivirga kasyanovii gen. nov., sp nov., a novel member of the phylum Bacteroidetes isolated from seawater in a mussel farm.</title>
        <authorList>
            <person name="Zhao L.-H."/>
            <person name="Wang Z.-J."/>
        </authorList>
    </citation>
    <scope>NUCLEOTIDE SEQUENCE</scope>
    <source>
        <strain evidence="2">2943</strain>
    </source>
</reference>
<organism evidence="2 3">
    <name type="scientific">Fulvivirga sediminis</name>
    <dbReference type="NCBI Taxonomy" id="2803949"/>
    <lineage>
        <taxon>Bacteria</taxon>
        <taxon>Pseudomonadati</taxon>
        <taxon>Bacteroidota</taxon>
        <taxon>Cytophagia</taxon>
        <taxon>Cytophagales</taxon>
        <taxon>Fulvivirgaceae</taxon>
        <taxon>Fulvivirga</taxon>
    </lineage>
</organism>
<evidence type="ECO:0000313" key="3">
    <source>
        <dbReference type="Proteomes" id="UP000659388"/>
    </source>
</evidence>
<dbReference type="AlphaFoldDB" id="A0A937K2R4"/>
<dbReference type="Gene3D" id="1.25.40.10">
    <property type="entry name" value="Tetratricopeptide repeat domain"/>
    <property type="match status" value="1"/>
</dbReference>
<keyword evidence="1" id="KW-0802">TPR repeat</keyword>
<accession>A0A937K2R4</accession>
<dbReference type="InterPro" id="IPR011990">
    <property type="entry name" value="TPR-like_helical_dom_sf"/>
</dbReference>
<evidence type="ECO:0000313" key="2">
    <source>
        <dbReference type="EMBL" id="MBL3658886.1"/>
    </source>
</evidence>
<name>A0A937K2R4_9BACT</name>
<comment type="caution">
    <text evidence="2">The sequence shown here is derived from an EMBL/GenBank/DDBJ whole genome shotgun (WGS) entry which is preliminary data.</text>
</comment>
<dbReference type="Pfam" id="PF14559">
    <property type="entry name" value="TPR_19"/>
    <property type="match status" value="1"/>
</dbReference>
<feature type="repeat" description="TPR" evidence="1">
    <location>
        <begin position="241"/>
        <end position="274"/>
    </location>
</feature>
<evidence type="ECO:0000256" key="1">
    <source>
        <dbReference type="PROSITE-ProRule" id="PRU00339"/>
    </source>
</evidence>
<keyword evidence="3" id="KW-1185">Reference proteome</keyword>
<gene>
    <name evidence="2" type="ORF">JL102_22245</name>
</gene>
<dbReference type="InterPro" id="IPR019734">
    <property type="entry name" value="TPR_rpt"/>
</dbReference>
<proteinExistence type="predicted"/>
<dbReference type="RefSeq" id="WP_202246680.1">
    <property type="nucleotide sequence ID" value="NZ_JAESIY010000019.1"/>
</dbReference>
<dbReference type="Proteomes" id="UP000659388">
    <property type="component" value="Unassembled WGS sequence"/>
</dbReference>
<sequence>MIIGCEISSLVAAALFILLCCGGYEKGKAGIDIQETLTGNDLEVEGYFDYDTLLDKIYCNKTKGQQEPYCACTVLFGNNEKQTFDMPMAHSMPQINNCGKGCIETYEWVTGVDGYEAYVQYMYDEKLNNWFQQKETIYEGEETQERFFQEEQWSIDSHILKVVNKSTVLSLYDYFAKWFTAKEFVKIKAAALSVDQSNRNLIADENLRKYNDIAYYLEQSGAYAEAAYLLNKIIDQDPERVVAYINLGDAYWKMDQEEKAKEAYKEYFHLMNQKGKATKIPPYIKDRLKE</sequence>
<dbReference type="SUPFAM" id="SSF48452">
    <property type="entry name" value="TPR-like"/>
    <property type="match status" value="1"/>
</dbReference>
<dbReference type="PROSITE" id="PS50005">
    <property type="entry name" value="TPR"/>
    <property type="match status" value="1"/>
</dbReference>
<dbReference type="EMBL" id="JAESIY010000019">
    <property type="protein sequence ID" value="MBL3658886.1"/>
    <property type="molecule type" value="Genomic_DNA"/>
</dbReference>